<comment type="caution">
    <text evidence="1">The sequence shown here is derived from an EMBL/GenBank/DDBJ whole genome shotgun (WGS) entry which is preliminary data.</text>
</comment>
<organism evidence="1 2">
    <name type="scientific">Mortierella polycephala</name>
    <dbReference type="NCBI Taxonomy" id="41804"/>
    <lineage>
        <taxon>Eukaryota</taxon>
        <taxon>Fungi</taxon>
        <taxon>Fungi incertae sedis</taxon>
        <taxon>Mucoromycota</taxon>
        <taxon>Mortierellomycotina</taxon>
        <taxon>Mortierellomycetes</taxon>
        <taxon>Mortierellales</taxon>
        <taxon>Mortierellaceae</taxon>
        <taxon>Mortierella</taxon>
    </lineage>
</organism>
<keyword evidence="2" id="KW-1185">Reference proteome</keyword>
<dbReference type="OrthoDB" id="1920326at2759"/>
<sequence length="561" mass="63857">MWKRSLRPVQLISNVRHSRNPSCCHQFRQIAWRQISEPRAMTVRNAWNWSKIKPDPKNPFFAQRSTRHTRHTAAVLLRNADIPMLQIRPPVFMPTTSDQVQHSLNILLFMSDFNNEPRPLAFNVLACSSTGLIHYIQIANQHLSLILPTYKITNSGRNPELIPSLLKTFLESSAYAKLGFGAYEDAARVKDQYGIVCKNVLDIHWMAKVTGIGSTSVGMLHDVFGEVHDVYIPGRIDLDGNLNKQDQQQQQQGQLIDPRRWDWESHGSVELSRELVRCIAQDAFVSLGMYDNIRGQKFKPGYQPLLTDPQRASIMARDYLLTNVPRGTLLPVRSIHHLVKGPFMSPDINNVDRDAQALALVRILIETQELVADKSDMTPFSFHDPSVLSRKVALPGTRSSEAILANNQTRKIVAEFFGCRADELRLMQDSDRSRKPDKIQDLECFLGVYEWLEFLPGAEVDETQQERSLQQQQRGSIDGCGRKESTLLALFTNFGAVAELTKERPAETKQWVIQRIERLVRQGALIRVGGQQGLIRINPSLLRQLKRIEPKAAFNKSFRAK</sequence>
<dbReference type="InterPro" id="IPR012337">
    <property type="entry name" value="RNaseH-like_sf"/>
</dbReference>
<accession>A0A9P6PTI9</accession>
<dbReference type="GO" id="GO:0003676">
    <property type="term" value="F:nucleic acid binding"/>
    <property type="evidence" value="ECO:0007669"/>
    <property type="project" value="InterPro"/>
</dbReference>
<evidence type="ECO:0000313" key="1">
    <source>
        <dbReference type="EMBL" id="KAG0251744.1"/>
    </source>
</evidence>
<gene>
    <name evidence="1" type="ORF">BG011_007390</name>
</gene>
<dbReference type="AlphaFoldDB" id="A0A9P6PTI9"/>
<dbReference type="SUPFAM" id="SSF53098">
    <property type="entry name" value="Ribonuclease H-like"/>
    <property type="match status" value="1"/>
</dbReference>
<proteinExistence type="predicted"/>
<name>A0A9P6PTI9_9FUNG</name>
<dbReference type="Gene3D" id="3.30.420.10">
    <property type="entry name" value="Ribonuclease H-like superfamily/Ribonuclease H"/>
    <property type="match status" value="1"/>
</dbReference>
<dbReference type="EMBL" id="JAAAJA010000569">
    <property type="protein sequence ID" value="KAG0251744.1"/>
    <property type="molecule type" value="Genomic_DNA"/>
</dbReference>
<protein>
    <submittedName>
        <fullName evidence="1">Uncharacterized protein</fullName>
    </submittedName>
</protein>
<evidence type="ECO:0000313" key="2">
    <source>
        <dbReference type="Proteomes" id="UP000726737"/>
    </source>
</evidence>
<dbReference type="InterPro" id="IPR036397">
    <property type="entry name" value="RNaseH_sf"/>
</dbReference>
<reference evidence="1" key="1">
    <citation type="journal article" date="2020" name="Fungal Divers.">
        <title>Resolving the Mortierellaceae phylogeny through synthesis of multi-gene phylogenetics and phylogenomics.</title>
        <authorList>
            <person name="Vandepol N."/>
            <person name="Liber J."/>
            <person name="Desiro A."/>
            <person name="Na H."/>
            <person name="Kennedy M."/>
            <person name="Barry K."/>
            <person name="Grigoriev I.V."/>
            <person name="Miller A.N."/>
            <person name="O'Donnell K."/>
            <person name="Stajich J.E."/>
            <person name="Bonito G."/>
        </authorList>
    </citation>
    <scope>NUCLEOTIDE SEQUENCE</scope>
    <source>
        <strain evidence="1">KOD948</strain>
    </source>
</reference>
<dbReference type="Proteomes" id="UP000726737">
    <property type="component" value="Unassembled WGS sequence"/>
</dbReference>